<gene>
    <name evidence="2" type="ORF">SAMN06295912_12531</name>
</gene>
<feature type="domain" description="Glucosamine inositolphosphorylceramide transferase 1 N-terminal" evidence="1">
    <location>
        <begin position="272"/>
        <end position="479"/>
    </location>
</feature>
<dbReference type="EMBL" id="FZOS01000025">
    <property type="protein sequence ID" value="SNS94168.1"/>
    <property type="molecule type" value="Genomic_DNA"/>
</dbReference>
<keyword evidence="3" id="KW-1185">Reference proteome</keyword>
<dbReference type="InterPro" id="IPR023296">
    <property type="entry name" value="Glyco_hydro_beta-prop_sf"/>
</dbReference>
<evidence type="ECO:0000313" key="2">
    <source>
        <dbReference type="EMBL" id="SNS94168.1"/>
    </source>
</evidence>
<organism evidence="2 3">
    <name type="scientific">Edaphosphingomonas laterariae</name>
    <dbReference type="NCBI Taxonomy" id="861865"/>
    <lineage>
        <taxon>Bacteria</taxon>
        <taxon>Pseudomonadati</taxon>
        <taxon>Pseudomonadota</taxon>
        <taxon>Alphaproteobacteria</taxon>
        <taxon>Sphingomonadales</taxon>
        <taxon>Rhizorhabdaceae</taxon>
        <taxon>Edaphosphingomonas</taxon>
    </lineage>
</organism>
<proteinExistence type="predicted"/>
<dbReference type="Proteomes" id="UP000198281">
    <property type="component" value="Unassembled WGS sequence"/>
</dbReference>
<dbReference type="SUPFAM" id="SSF75005">
    <property type="entry name" value="Arabinanase/levansucrase/invertase"/>
    <property type="match status" value="1"/>
</dbReference>
<dbReference type="RefSeq" id="WP_089220751.1">
    <property type="nucleotide sequence ID" value="NZ_FZOS01000025.1"/>
</dbReference>
<dbReference type="InterPro" id="IPR056442">
    <property type="entry name" value="GINT1_N"/>
</dbReference>
<evidence type="ECO:0000259" key="1">
    <source>
        <dbReference type="Pfam" id="PF24793"/>
    </source>
</evidence>
<sequence>MRIGVILDTPVTPEPWAERLLERICKVPELALCVAIEPAVTCRRNHPLARAWHALEQAVAARPEPAHCPAYAALRDRLPIFALADRAEIAALGLDVILDLSTGGGRSCPPELARHGLWFVDAWRADPGQRGLRALVDRQPVIPMCLCAHMAGQAEPVVIATGTLNPKAAATRSDLFIREKAGVLIVRELMRVQRAGAIHRHDGPVPAEPAPVSGGDALHYAHRLSALALNRVAEGARARLRLRPEMFFLKTIGGDPLGFDPSAAIDHLPEGNAYYADPFLWDRDGQLHCFFEVYDYATHRGHIGVGRLVDGRLLDVRVALRTDYHLSFPFLFEDGGSLFMMPESCAARRIEIWRCVAFPDRWERQATALEGTAASDSTLTRIDGRWWLFTNISTDPFEEMNSELHLFMASGPGLETLVPHPLNPVVFDSRTARNGGRIFERHGIRYRPSQDNSHGTYGHGLNLMRIDRLTPDDYAETLVRRIEPDFEPGITGCHHLDVRSGTIVIDVRKRHGGWPGKGPRSRRPRR</sequence>
<reference evidence="3" key="1">
    <citation type="submission" date="2017-06" db="EMBL/GenBank/DDBJ databases">
        <authorList>
            <person name="Varghese N."/>
            <person name="Submissions S."/>
        </authorList>
    </citation>
    <scope>NUCLEOTIDE SEQUENCE [LARGE SCALE GENOMIC DNA]</scope>
    <source>
        <strain evidence="3">LNB2</strain>
    </source>
</reference>
<accession>A0A239ILT8</accession>
<dbReference type="AlphaFoldDB" id="A0A239ILT8"/>
<name>A0A239ILT8_9SPHN</name>
<evidence type="ECO:0000313" key="3">
    <source>
        <dbReference type="Proteomes" id="UP000198281"/>
    </source>
</evidence>
<dbReference type="OrthoDB" id="3771157at2"/>
<dbReference type="Pfam" id="PF24793">
    <property type="entry name" value="GINT1_N"/>
    <property type="match status" value="1"/>
</dbReference>
<protein>
    <recommendedName>
        <fullName evidence="1">Glucosamine inositolphosphorylceramide transferase 1 N-terminal domain-containing protein</fullName>
    </recommendedName>
</protein>